<proteinExistence type="predicted"/>
<dbReference type="Gene3D" id="3.30.565.10">
    <property type="entry name" value="Histidine kinase-like ATPase, C-terminal domain"/>
    <property type="match status" value="1"/>
</dbReference>
<evidence type="ECO:0000256" key="13">
    <source>
        <dbReference type="ARBA" id="ARBA00023012"/>
    </source>
</evidence>
<dbReference type="Gene3D" id="1.10.287.130">
    <property type="match status" value="1"/>
</dbReference>
<dbReference type="SUPFAM" id="SSF47384">
    <property type="entry name" value="Homodimeric domain of signal transducing histidine kinase"/>
    <property type="match status" value="1"/>
</dbReference>
<evidence type="ECO:0000256" key="11">
    <source>
        <dbReference type="ARBA" id="ARBA00022840"/>
    </source>
</evidence>
<evidence type="ECO:0000256" key="1">
    <source>
        <dbReference type="ARBA" id="ARBA00000085"/>
    </source>
</evidence>
<dbReference type="PRINTS" id="PR00344">
    <property type="entry name" value="BCTRLSENSOR"/>
</dbReference>
<evidence type="ECO:0000259" key="16">
    <source>
        <dbReference type="PROSITE" id="PS50109"/>
    </source>
</evidence>
<comment type="subcellular location">
    <subcellularLocation>
        <location evidence="2">Cell inner membrane</location>
        <topology evidence="2">Multi-pass membrane protein</topology>
    </subcellularLocation>
</comment>
<protein>
    <recommendedName>
        <fullName evidence="3">histidine kinase</fullName>
        <ecNumber evidence="3">2.7.13.3</ecNumber>
    </recommendedName>
</protein>
<dbReference type="Pfam" id="PF16524">
    <property type="entry name" value="RisS_PPD"/>
    <property type="match status" value="1"/>
</dbReference>
<feature type="transmembrane region" description="Helical" evidence="15">
    <location>
        <begin position="170"/>
        <end position="194"/>
    </location>
</feature>
<dbReference type="InterPro" id="IPR050980">
    <property type="entry name" value="2C_sensor_his_kinase"/>
</dbReference>
<sequence>MKSKSKSPLKWLFTLRLASLKSGLFWRTFILLGALTTTSMTAWVGMISVVQHDPQVQQISAQVVSVVTITHAALTHSAPELRRELLFDLVSNEGIRVFTLEADDQVDPPPDNALMPDIQKLVRAKLGQDTRFSSKVNGVSGFWVSFKIDDDQYWLMLERERIRGLTGIQWLGWASVVSLISLLGAAFISSLVNLPLRRLTKATRAFAQGMRPDPLPEKGPNEILEANRSFNQMVLQLQQVESDRAVILAGISHDLRTPLARMQLEVEMAHLSDEAREGIQSDIGQMDAIIGQFLDYARPTEASSFISVDISELLADVAHDAARIPDVRVKTDIAPGLHAMGNATDLKRVINNLVENARRYGKTPDQDVTEIDIGCSIKGVGAASRVVIEVQDHGAGVPDDQIGQLLKPFTRLDTARGQANGAGLGLAIVDRVLQRHGAELRVRNRDGGGLAIQILMKAA</sequence>
<dbReference type="InterPro" id="IPR003661">
    <property type="entry name" value="HisK_dim/P_dom"/>
</dbReference>
<dbReference type="PROSITE" id="PS50885">
    <property type="entry name" value="HAMP"/>
    <property type="match status" value="1"/>
</dbReference>
<gene>
    <name evidence="18" type="ORF">SR858_17450</name>
</gene>
<evidence type="ECO:0000256" key="2">
    <source>
        <dbReference type="ARBA" id="ARBA00004429"/>
    </source>
</evidence>
<dbReference type="GO" id="GO:0005524">
    <property type="term" value="F:ATP binding"/>
    <property type="evidence" value="ECO:0007669"/>
    <property type="project" value="UniProtKB-KW"/>
</dbReference>
<evidence type="ECO:0000256" key="5">
    <source>
        <dbReference type="ARBA" id="ARBA00022519"/>
    </source>
</evidence>
<dbReference type="SMART" id="SM00388">
    <property type="entry name" value="HisKA"/>
    <property type="match status" value="1"/>
</dbReference>
<dbReference type="InterPro" id="IPR004358">
    <property type="entry name" value="Sig_transdc_His_kin-like_C"/>
</dbReference>
<evidence type="ECO:0000256" key="10">
    <source>
        <dbReference type="ARBA" id="ARBA00022777"/>
    </source>
</evidence>
<evidence type="ECO:0000256" key="6">
    <source>
        <dbReference type="ARBA" id="ARBA00022553"/>
    </source>
</evidence>
<evidence type="ECO:0000256" key="7">
    <source>
        <dbReference type="ARBA" id="ARBA00022679"/>
    </source>
</evidence>
<keyword evidence="4" id="KW-1003">Cell membrane</keyword>
<dbReference type="Pfam" id="PF00672">
    <property type="entry name" value="HAMP"/>
    <property type="match status" value="1"/>
</dbReference>
<evidence type="ECO:0000256" key="4">
    <source>
        <dbReference type="ARBA" id="ARBA00022475"/>
    </source>
</evidence>
<dbReference type="InterPro" id="IPR003594">
    <property type="entry name" value="HATPase_dom"/>
</dbReference>
<dbReference type="InterPro" id="IPR005467">
    <property type="entry name" value="His_kinase_dom"/>
</dbReference>
<keyword evidence="12 15" id="KW-1133">Transmembrane helix</keyword>
<evidence type="ECO:0000256" key="15">
    <source>
        <dbReference type="SAM" id="Phobius"/>
    </source>
</evidence>
<dbReference type="InterPro" id="IPR038421">
    <property type="entry name" value="RisS_PPD_sf"/>
</dbReference>
<keyword evidence="9" id="KW-0547">Nucleotide-binding</keyword>
<keyword evidence="11 18" id="KW-0067">ATP-binding</keyword>
<dbReference type="PANTHER" id="PTHR44936:SF5">
    <property type="entry name" value="SENSOR HISTIDINE KINASE ENVZ"/>
    <property type="match status" value="1"/>
</dbReference>
<dbReference type="Pfam" id="PF00512">
    <property type="entry name" value="HisKA"/>
    <property type="match status" value="1"/>
</dbReference>
<keyword evidence="7" id="KW-0808">Transferase</keyword>
<dbReference type="SMART" id="SM00387">
    <property type="entry name" value="HATPase_c"/>
    <property type="match status" value="1"/>
</dbReference>
<evidence type="ECO:0000256" key="14">
    <source>
        <dbReference type="ARBA" id="ARBA00023136"/>
    </source>
</evidence>
<dbReference type="InterPro" id="IPR036097">
    <property type="entry name" value="HisK_dim/P_sf"/>
</dbReference>
<evidence type="ECO:0000256" key="3">
    <source>
        <dbReference type="ARBA" id="ARBA00012438"/>
    </source>
</evidence>
<reference evidence="18 19" key="1">
    <citation type="submission" date="2023-11" db="EMBL/GenBank/DDBJ databases">
        <title>MicrobeMod: A computational toolkit for identifying prokaryotic methylation and restriction-modification with nanopore sequencing.</title>
        <authorList>
            <person name="Crits-Christoph A."/>
            <person name="Kang S.C."/>
            <person name="Lee H."/>
            <person name="Ostrov N."/>
        </authorList>
    </citation>
    <scope>NUCLEOTIDE SEQUENCE [LARGE SCALE GENOMIC DNA]</scope>
    <source>
        <strain evidence="18 19">ATCC 25935</strain>
    </source>
</reference>
<dbReference type="Proteomes" id="UP001326110">
    <property type="component" value="Chromosome"/>
</dbReference>
<keyword evidence="10" id="KW-0418">Kinase</keyword>
<evidence type="ECO:0000256" key="9">
    <source>
        <dbReference type="ARBA" id="ARBA00022741"/>
    </source>
</evidence>
<dbReference type="InterPro" id="IPR036890">
    <property type="entry name" value="HATPase_C_sf"/>
</dbReference>
<dbReference type="RefSeq" id="WP_019920272.1">
    <property type="nucleotide sequence ID" value="NZ_CP140152.1"/>
</dbReference>
<comment type="catalytic activity">
    <reaction evidence="1">
        <text>ATP + protein L-histidine = ADP + protein N-phospho-L-histidine.</text>
        <dbReference type="EC" id="2.7.13.3"/>
    </reaction>
</comment>
<name>A0ABZ0XT50_9BURK</name>
<dbReference type="SMART" id="SM00304">
    <property type="entry name" value="HAMP"/>
    <property type="match status" value="1"/>
</dbReference>
<dbReference type="InterPro" id="IPR003660">
    <property type="entry name" value="HAMP_dom"/>
</dbReference>
<dbReference type="EC" id="2.7.13.3" evidence="3"/>
<evidence type="ECO:0000313" key="18">
    <source>
        <dbReference type="EMBL" id="WQH02844.1"/>
    </source>
</evidence>
<dbReference type="Gene3D" id="3.30.450.300">
    <property type="entry name" value="Sensor histidine kinase RisS, periplasmic domain"/>
    <property type="match status" value="1"/>
</dbReference>
<keyword evidence="5" id="KW-0997">Cell inner membrane</keyword>
<dbReference type="GeneID" id="43162171"/>
<feature type="domain" description="HAMP" evidence="17">
    <location>
        <begin position="190"/>
        <end position="242"/>
    </location>
</feature>
<keyword evidence="8 15" id="KW-0812">Transmembrane</keyword>
<dbReference type="EMBL" id="CP140152">
    <property type="protein sequence ID" value="WQH02844.1"/>
    <property type="molecule type" value="Genomic_DNA"/>
</dbReference>
<evidence type="ECO:0000313" key="19">
    <source>
        <dbReference type="Proteomes" id="UP001326110"/>
    </source>
</evidence>
<keyword evidence="19" id="KW-1185">Reference proteome</keyword>
<keyword evidence="13" id="KW-0902">Two-component regulatory system</keyword>
<evidence type="ECO:0000259" key="17">
    <source>
        <dbReference type="PROSITE" id="PS50885"/>
    </source>
</evidence>
<feature type="domain" description="Histidine kinase" evidence="16">
    <location>
        <begin position="250"/>
        <end position="459"/>
    </location>
</feature>
<dbReference type="PANTHER" id="PTHR44936">
    <property type="entry name" value="SENSOR PROTEIN CREC"/>
    <property type="match status" value="1"/>
</dbReference>
<accession>A0ABZ0XT50</accession>
<dbReference type="InterPro" id="IPR032408">
    <property type="entry name" value="RisS_PPD"/>
</dbReference>
<dbReference type="SUPFAM" id="SSF55874">
    <property type="entry name" value="ATPase domain of HSP90 chaperone/DNA topoisomerase II/histidine kinase"/>
    <property type="match status" value="1"/>
</dbReference>
<dbReference type="Pfam" id="PF02518">
    <property type="entry name" value="HATPase_c"/>
    <property type="match status" value="1"/>
</dbReference>
<keyword evidence="14 15" id="KW-0472">Membrane</keyword>
<dbReference type="CDD" id="cd06225">
    <property type="entry name" value="HAMP"/>
    <property type="match status" value="1"/>
</dbReference>
<evidence type="ECO:0000256" key="8">
    <source>
        <dbReference type="ARBA" id="ARBA00022692"/>
    </source>
</evidence>
<organism evidence="18 19">
    <name type="scientific">Duganella zoogloeoides</name>
    <dbReference type="NCBI Taxonomy" id="75659"/>
    <lineage>
        <taxon>Bacteria</taxon>
        <taxon>Pseudomonadati</taxon>
        <taxon>Pseudomonadota</taxon>
        <taxon>Betaproteobacteria</taxon>
        <taxon>Burkholderiales</taxon>
        <taxon>Oxalobacteraceae</taxon>
        <taxon>Telluria group</taxon>
        <taxon>Duganella</taxon>
    </lineage>
</organism>
<keyword evidence="6" id="KW-0597">Phosphoprotein</keyword>
<dbReference type="CDD" id="cd00082">
    <property type="entry name" value="HisKA"/>
    <property type="match status" value="1"/>
</dbReference>
<dbReference type="PROSITE" id="PS50109">
    <property type="entry name" value="HIS_KIN"/>
    <property type="match status" value="1"/>
</dbReference>
<evidence type="ECO:0000256" key="12">
    <source>
        <dbReference type="ARBA" id="ARBA00022989"/>
    </source>
</evidence>